<reference evidence="10 11" key="1">
    <citation type="journal article" date="2020" name="Elife">
        <title>Loss of centromere function drives karyotype evolution in closely related Malassezia species.</title>
        <authorList>
            <person name="Sankaranarayanan S.R."/>
            <person name="Ianiri G."/>
            <person name="Coelho M.A."/>
            <person name="Reza M.H."/>
            <person name="Thimmappa B.C."/>
            <person name="Ganguly P."/>
            <person name="Vadnala R.N."/>
            <person name="Sun S."/>
            <person name="Siddharthan R."/>
            <person name="Tellgren-Roth C."/>
            <person name="Dawson T.L."/>
            <person name="Heitman J."/>
            <person name="Sanyal K."/>
        </authorList>
    </citation>
    <scope>NUCLEOTIDE SEQUENCE [LARGE SCALE GENOMIC DNA]</scope>
    <source>
        <strain evidence="10">CBS14141</strain>
    </source>
</reference>
<accession>A0ABY8EWG1</accession>
<keyword evidence="3 7" id="KW-0507">mRNA processing</keyword>
<dbReference type="Proteomes" id="UP000818624">
    <property type="component" value="Chromosome 4"/>
</dbReference>
<dbReference type="Pfam" id="PF11708">
    <property type="entry name" value="Slu7"/>
    <property type="match status" value="1"/>
</dbReference>
<comment type="function">
    <text evidence="7">Involved in pre-mRNA splicing.</text>
</comment>
<evidence type="ECO:0000256" key="4">
    <source>
        <dbReference type="ARBA" id="ARBA00022728"/>
    </source>
</evidence>
<gene>
    <name evidence="10" type="primary">SLU7</name>
    <name evidence="10" type="ORF">GLX27_003727</name>
</gene>
<feature type="region of interest" description="Disordered" evidence="8">
    <location>
        <begin position="161"/>
        <end position="224"/>
    </location>
</feature>
<dbReference type="PANTHER" id="PTHR12942">
    <property type="entry name" value="STEP II SPLICING FACTOR SLU7"/>
    <property type="match status" value="1"/>
</dbReference>
<comment type="subunit">
    <text evidence="7">Associated with the spliceosome.</text>
</comment>
<feature type="domain" description="Pre-mRNA-splicing factor SLU7" evidence="9">
    <location>
        <begin position="125"/>
        <end position="390"/>
    </location>
</feature>
<evidence type="ECO:0000256" key="8">
    <source>
        <dbReference type="SAM" id="MobiDB-lite"/>
    </source>
</evidence>
<feature type="compositionally biased region" description="Gly residues" evidence="8">
    <location>
        <begin position="8"/>
        <end position="20"/>
    </location>
</feature>
<evidence type="ECO:0000313" key="11">
    <source>
        <dbReference type="Proteomes" id="UP000818624"/>
    </source>
</evidence>
<feature type="compositionally biased region" description="Acidic residues" evidence="8">
    <location>
        <begin position="190"/>
        <end position="204"/>
    </location>
</feature>
<keyword evidence="4 7" id="KW-0747">Spliceosome</keyword>
<comment type="subcellular location">
    <subcellularLocation>
        <location evidence="1 7">Nucleus</location>
    </subcellularLocation>
</comment>
<evidence type="ECO:0000313" key="10">
    <source>
        <dbReference type="EMBL" id="WFD49050.1"/>
    </source>
</evidence>
<feature type="region of interest" description="Disordered" evidence="8">
    <location>
        <begin position="253"/>
        <end position="274"/>
    </location>
</feature>
<keyword evidence="6 7" id="KW-0539">Nucleus</keyword>
<evidence type="ECO:0000256" key="7">
    <source>
        <dbReference type="RuleBase" id="RU367071"/>
    </source>
</evidence>
<evidence type="ECO:0000256" key="1">
    <source>
        <dbReference type="ARBA" id="ARBA00004123"/>
    </source>
</evidence>
<dbReference type="InterPro" id="IPR021715">
    <property type="entry name" value="Slu7_dom"/>
</dbReference>
<keyword evidence="11" id="KW-1185">Reference proteome</keyword>
<evidence type="ECO:0000256" key="2">
    <source>
        <dbReference type="ARBA" id="ARBA00007203"/>
    </source>
</evidence>
<evidence type="ECO:0000256" key="5">
    <source>
        <dbReference type="ARBA" id="ARBA00023187"/>
    </source>
</evidence>
<comment type="similarity">
    <text evidence="2 7">Belongs to the SLU7 family.</text>
</comment>
<dbReference type="EMBL" id="CP046237">
    <property type="protein sequence ID" value="WFD49050.1"/>
    <property type="molecule type" value="Genomic_DNA"/>
</dbReference>
<feature type="region of interest" description="Disordered" evidence="8">
    <location>
        <begin position="1"/>
        <end position="24"/>
    </location>
</feature>
<proteinExistence type="inferred from homology"/>
<evidence type="ECO:0000256" key="3">
    <source>
        <dbReference type="ARBA" id="ARBA00022664"/>
    </source>
</evidence>
<evidence type="ECO:0000256" key="6">
    <source>
        <dbReference type="ARBA" id="ARBA00023242"/>
    </source>
</evidence>
<sequence length="430" mass="48424">MANNEAQGSGGAPPKEGGGIDLNPHIPAFMVKAPWYMDTGKSDASLAYQRKPGADKHEAGLDDWYQRGATAGQATRYRKGACENCGAMSHKTRDCMERPRKRGAKWTGKDIRPDEVVQTLDKDFSFDAKRDRWNGYDPAMHREVVRKHEAIEEERRRLREADIDQQASTGLSAAKKIAKQDKKRTRASDDDFDSSSSDDDDDDKYAEKASMVGQSRDGDQRMTVRNLRIREDRAKYLYDLSLDSAEYDPKTRSMRAAPLGNGTAQADDAFERSQRDEVDMQKLQLFAWQSEARGSAAHLQANPTVNELQFKEYQQKKEQHLEETRTSLLERYGGAEHLKAPPRELLAGQTEHYAEYSPSGEVIRGQPRATPRSRYEEDVFDTNHTAVWGSFYDLATGAWGYKCCHNTVYRSYCTGQAGIEAARTAAPAQT</sequence>
<dbReference type="InterPro" id="IPR039974">
    <property type="entry name" value="Splicing_factor_SLU7"/>
</dbReference>
<name>A0ABY8EWG1_MALFU</name>
<evidence type="ECO:0000259" key="9">
    <source>
        <dbReference type="Pfam" id="PF11708"/>
    </source>
</evidence>
<keyword evidence="5 7" id="KW-0508">mRNA splicing</keyword>
<dbReference type="PANTHER" id="PTHR12942:SF2">
    <property type="entry name" value="PRE-MRNA-SPLICING FACTOR SLU7"/>
    <property type="match status" value="1"/>
</dbReference>
<organism evidence="10 11">
    <name type="scientific">Malassezia furfur</name>
    <name type="common">Pityriasis versicolor infection agent</name>
    <name type="synonym">Pityrosporum furfur</name>
    <dbReference type="NCBI Taxonomy" id="55194"/>
    <lineage>
        <taxon>Eukaryota</taxon>
        <taxon>Fungi</taxon>
        <taxon>Dikarya</taxon>
        <taxon>Basidiomycota</taxon>
        <taxon>Ustilaginomycotina</taxon>
        <taxon>Malasseziomycetes</taxon>
        <taxon>Malasseziales</taxon>
        <taxon>Malasseziaceae</taxon>
        <taxon>Malassezia</taxon>
    </lineage>
</organism>
<protein>
    <recommendedName>
        <fullName evidence="7">Pre-mRNA-splicing factor SLU7</fullName>
    </recommendedName>
</protein>